<evidence type="ECO:0000313" key="1">
    <source>
        <dbReference type="EMBL" id="MBW7571246.1"/>
    </source>
</evidence>
<dbReference type="InterPro" id="IPR013324">
    <property type="entry name" value="RNA_pol_sigma_r3/r4-like"/>
</dbReference>
<dbReference type="Gene3D" id="1.10.10.10">
    <property type="entry name" value="Winged helix-like DNA-binding domain superfamily/Winged helix DNA-binding domain"/>
    <property type="match status" value="1"/>
</dbReference>
<dbReference type="InterPro" id="IPR036388">
    <property type="entry name" value="WH-like_DNA-bd_sf"/>
</dbReference>
<sequence>MTNEANQSQTRIYKIYLPHDKQWVEVTETQYYAYYRDIWATRKRAQAHRQCMCPKDKHWMCDGDCLICKFHAPGDNLSLDLTYQNSDGEEFSMLDKLADPSDSIEDVVTDQIILDMLFHRLAEIMPEARHIGDLRMSGLSDAEIADKIGVPRTTFLSRLKKAKELLQREYPDLF</sequence>
<name>A0ABS7DL14_9FIRM</name>
<accession>A0ABS7DL14</accession>
<dbReference type="Proteomes" id="UP000719942">
    <property type="component" value="Unassembled WGS sequence"/>
</dbReference>
<dbReference type="EMBL" id="JAGFNZ010000001">
    <property type="protein sequence ID" value="MBW7571246.1"/>
    <property type="molecule type" value="Genomic_DNA"/>
</dbReference>
<protein>
    <submittedName>
        <fullName evidence="1">Sigma-70 family RNA polymerase sigma factor</fullName>
    </submittedName>
</protein>
<dbReference type="SUPFAM" id="SSF88659">
    <property type="entry name" value="Sigma3 and sigma4 domains of RNA polymerase sigma factors"/>
    <property type="match status" value="1"/>
</dbReference>
<evidence type="ECO:0000313" key="2">
    <source>
        <dbReference type="Proteomes" id="UP000719942"/>
    </source>
</evidence>
<gene>
    <name evidence="1" type="ORF">J5W02_00330</name>
</gene>
<comment type="caution">
    <text evidence="1">The sequence shown here is derived from an EMBL/GenBank/DDBJ whole genome shotgun (WGS) entry which is preliminary data.</text>
</comment>
<reference evidence="1 2" key="1">
    <citation type="submission" date="2021-03" db="EMBL/GenBank/DDBJ databases">
        <title>Caproiciproducens sp. nov. isolated from feces of cow.</title>
        <authorList>
            <person name="Choi J.-Y."/>
        </authorList>
    </citation>
    <scope>NUCLEOTIDE SEQUENCE [LARGE SCALE GENOMIC DNA]</scope>
    <source>
        <strain evidence="1 2">AGMB10547</strain>
    </source>
</reference>
<proteinExistence type="predicted"/>
<organism evidence="1 2">
    <name type="scientific">Caproiciproducens faecalis</name>
    <dbReference type="NCBI Taxonomy" id="2820301"/>
    <lineage>
        <taxon>Bacteria</taxon>
        <taxon>Bacillati</taxon>
        <taxon>Bacillota</taxon>
        <taxon>Clostridia</taxon>
        <taxon>Eubacteriales</taxon>
        <taxon>Acutalibacteraceae</taxon>
        <taxon>Caproiciproducens</taxon>
    </lineage>
</organism>
<keyword evidence="2" id="KW-1185">Reference proteome</keyword>